<dbReference type="PANTHER" id="PTHR35201:SF4">
    <property type="entry name" value="BETA-PINACENE SYNTHASE-RELATED"/>
    <property type="match status" value="1"/>
</dbReference>
<dbReference type="EMBL" id="CM035423">
    <property type="protein sequence ID" value="KAH7365075.1"/>
    <property type="molecule type" value="Genomic_DNA"/>
</dbReference>
<dbReference type="GO" id="GO:0046872">
    <property type="term" value="F:metal ion binding"/>
    <property type="evidence" value="ECO:0007669"/>
    <property type="project" value="UniProtKB-KW"/>
</dbReference>
<keyword evidence="2" id="KW-0460">Magnesium</keyword>
<proteinExistence type="inferred from homology"/>
<dbReference type="PANTHER" id="PTHR35201">
    <property type="entry name" value="TERPENE SYNTHASE"/>
    <property type="match status" value="1"/>
</dbReference>
<dbReference type="InterPro" id="IPR034686">
    <property type="entry name" value="Terpene_cyclase-like_2"/>
</dbReference>
<keyword evidence="2" id="KW-0479">Metal-binding</keyword>
<comment type="caution">
    <text evidence="3">The sequence shown here is derived from an EMBL/GenBank/DDBJ whole genome shotgun (WGS) entry which is preliminary data.</text>
</comment>
<dbReference type="SFLD" id="SFLDG01020">
    <property type="entry name" value="Terpene_Cyclase_Like_2"/>
    <property type="match status" value="1"/>
</dbReference>
<dbReference type="Pfam" id="PF19086">
    <property type="entry name" value="Terpene_syn_C_2"/>
    <property type="match status" value="1"/>
</dbReference>
<dbReference type="OrthoDB" id="2861623at2759"/>
<reference evidence="3" key="1">
    <citation type="submission" date="2021-08" db="EMBL/GenBank/DDBJ databases">
        <title>WGS assembly of Ceratopteris richardii.</title>
        <authorList>
            <person name="Marchant D.B."/>
            <person name="Chen G."/>
            <person name="Jenkins J."/>
            <person name="Shu S."/>
            <person name="Leebens-Mack J."/>
            <person name="Grimwood J."/>
            <person name="Schmutz J."/>
            <person name="Soltis P."/>
            <person name="Soltis D."/>
            <person name="Chen Z.-H."/>
        </authorList>
    </citation>
    <scope>NUCLEOTIDE SEQUENCE</scope>
    <source>
        <strain evidence="3">Whitten #5841</strain>
        <tissue evidence="3">Leaf</tissue>
    </source>
</reference>
<evidence type="ECO:0000313" key="3">
    <source>
        <dbReference type="EMBL" id="KAH7365075.1"/>
    </source>
</evidence>
<dbReference type="GO" id="GO:0008299">
    <property type="term" value="P:isoprenoid biosynthetic process"/>
    <property type="evidence" value="ECO:0007669"/>
    <property type="project" value="UniProtKB-ARBA"/>
</dbReference>
<dbReference type="InterPro" id="IPR008949">
    <property type="entry name" value="Isoprenoid_synthase_dom_sf"/>
</dbReference>
<dbReference type="AlphaFoldDB" id="A0A8T2SMG0"/>
<evidence type="ECO:0000256" key="2">
    <source>
        <dbReference type="RuleBase" id="RU366034"/>
    </source>
</evidence>
<keyword evidence="2" id="KW-0456">Lyase</keyword>
<accession>A0A8T2SMG0</accession>
<comment type="similarity">
    <text evidence="1 2">Belongs to the terpene synthase family.</text>
</comment>
<evidence type="ECO:0000313" key="4">
    <source>
        <dbReference type="Proteomes" id="UP000825935"/>
    </source>
</evidence>
<gene>
    <name evidence="3" type="ORF">KP509_18G007900</name>
</gene>
<dbReference type="SFLD" id="SFLDS00005">
    <property type="entry name" value="Isoprenoid_Synthase_Type_I"/>
    <property type="match status" value="1"/>
</dbReference>
<sequence length="386" mass="43768">MSSLQAVFNMSNEMVVNGIPKSALRLQENSLLSLRLHPSHAVLQSDLCQWARENLRQVLPEPDIAKIGTAGYGWLACSFWSNSVSHQRSLTLLKLMYWFITFDDAIDHSSGMCNDPVEAGNYCTLFLDIVFRHGRCSAKTRQELLKEATHKYSSTEMLPLRLGIQWWEEMKRDGMPLSQQIRFEAAATKYVMAQVQAVEMNQQLAMKGRIPSLLEYVRVRRVAIGAPLCIVASEYDLGIDLDPKILHDPLVQCLQDAVSDHVAWLNDILSFPKELRRGELLNLVFLNHITNNPFLIADYNRSGRDHASLYGNEEQAGFFDAAVCRAWEMTESRYEDCARLASEIMGSPHLSAMPHLKQYVEAICSITVGNWAWSLRCGRYNTPTIP</sequence>
<protein>
    <recommendedName>
        <fullName evidence="2">Terpene synthase</fullName>
        <ecNumber evidence="2">4.2.3.-</ecNumber>
    </recommendedName>
</protein>
<keyword evidence="4" id="KW-1185">Reference proteome</keyword>
<dbReference type="GO" id="GO:0010333">
    <property type="term" value="F:terpene synthase activity"/>
    <property type="evidence" value="ECO:0007669"/>
    <property type="project" value="InterPro"/>
</dbReference>
<name>A0A8T2SMG0_CERRI</name>
<dbReference type="EC" id="4.2.3.-" evidence="2"/>
<comment type="cofactor">
    <cofactor evidence="2">
        <name>Mg(2+)</name>
        <dbReference type="ChEBI" id="CHEBI:18420"/>
    </cofactor>
</comment>
<dbReference type="SUPFAM" id="SSF48576">
    <property type="entry name" value="Terpenoid synthases"/>
    <property type="match status" value="1"/>
</dbReference>
<dbReference type="Gene3D" id="1.10.600.10">
    <property type="entry name" value="Farnesyl Diphosphate Synthase"/>
    <property type="match status" value="1"/>
</dbReference>
<organism evidence="3 4">
    <name type="scientific">Ceratopteris richardii</name>
    <name type="common">Triangle waterfern</name>
    <dbReference type="NCBI Taxonomy" id="49495"/>
    <lineage>
        <taxon>Eukaryota</taxon>
        <taxon>Viridiplantae</taxon>
        <taxon>Streptophyta</taxon>
        <taxon>Embryophyta</taxon>
        <taxon>Tracheophyta</taxon>
        <taxon>Polypodiopsida</taxon>
        <taxon>Polypodiidae</taxon>
        <taxon>Polypodiales</taxon>
        <taxon>Pteridineae</taxon>
        <taxon>Pteridaceae</taxon>
        <taxon>Parkerioideae</taxon>
        <taxon>Ceratopteris</taxon>
    </lineage>
</organism>
<dbReference type="Proteomes" id="UP000825935">
    <property type="component" value="Chromosome 18"/>
</dbReference>
<evidence type="ECO:0000256" key="1">
    <source>
        <dbReference type="ARBA" id="ARBA00006333"/>
    </source>
</evidence>